<dbReference type="NCBIfam" id="NF005559">
    <property type="entry name" value="PRK07231.1"/>
    <property type="match status" value="1"/>
</dbReference>
<dbReference type="Pfam" id="PF13561">
    <property type="entry name" value="adh_short_C2"/>
    <property type="match status" value="1"/>
</dbReference>
<reference evidence="3" key="1">
    <citation type="submission" date="2019-09" db="EMBL/GenBank/DDBJ databases">
        <title>Characterisation of the sponge microbiome using genome-centric metagenomics.</title>
        <authorList>
            <person name="Engelberts J.P."/>
            <person name="Robbins S.J."/>
            <person name="De Goeij J.M."/>
            <person name="Aranda M."/>
            <person name="Bell S.C."/>
            <person name="Webster N.S."/>
        </authorList>
    </citation>
    <scope>NUCLEOTIDE SEQUENCE</scope>
    <source>
        <strain evidence="3">SB0661_bin_32</strain>
    </source>
</reference>
<dbReference type="GO" id="GO:0016616">
    <property type="term" value="F:oxidoreductase activity, acting on the CH-OH group of donors, NAD or NADP as acceptor"/>
    <property type="evidence" value="ECO:0007669"/>
    <property type="project" value="TreeGrafter"/>
</dbReference>
<dbReference type="PRINTS" id="PR00081">
    <property type="entry name" value="GDHRDH"/>
</dbReference>
<dbReference type="PANTHER" id="PTHR42760">
    <property type="entry name" value="SHORT-CHAIN DEHYDROGENASES/REDUCTASES FAMILY MEMBER"/>
    <property type="match status" value="1"/>
</dbReference>
<proteinExistence type="inferred from homology"/>
<evidence type="ECO:0000256" key="2">
    <source>
        <dbReference type="ARBA" id="ARBA00023002"/>
    </source>
</evidence>
<accession>A0A6B1D230</accession>
<dbReference type="NCBIfam" id="NF009466">
    <property type="entry name" value="PRK12826.1-2"/>
    <property type="match status" value="1"/>
</dbReference>
<dbReference type="InterPro" id="IPR036291">
    <property type="entry name" value="NAD(P)-bd_dom_sf"/>
</dbReference>
<dbReference type="InterPro" id="IPR020904">
    <property type="entry name" value="Sc_DH/Rdtase_CS"/>
</dbReference>
<comment type="caution">
    <text evidence="3">The sequence shown here is derived from an EMBL/GenBank/DDBJ whole genome shotgun (WGS) entry which is preliminary data.</text>
</comment>
<dbReference type="SUPFAM" id="SSF51735">
    <property type="entry name" value="NAD(P)-binding Rossmann-fold domains"/>
    <property type="match status" value="1"/>
</dbReference>
<dbReference type="PROSITE" id="PS00061">
    <property type="entry name" value="ADH_SHORT"/>
    <property type="match status" value="1"/>
</dbReference>
<sequence>MIEYDFGGRTAVVTGGAKGIGLGIAQRLAGAGASVAVWDLDPGPVRGTAAGQGFDAALSVDVTEPASVEQAVQDTLAQLGVIDILVNNAGVSGPTLPTWEYPLEEWDRVIAADLTSVFLCSRAVIPFMLEQGGGRIVNVASVAGKEGNANACAYSAAKAGVIALTKSLGKELAQSGIIVNCVAPAMVQTDLLGEMTPEYIRTVTAKIPMGRFGTVEENAEMVAWLCSDACSFATGAVFDVSGGRATY</sequence>
<comment type="similarity">
    <text evidence="1">Belongs to the short-chain dehydrogenases/reductases (SDR) family.</text>
</comment>
<dbReference type="PANTHER" id="PTHR42760:SF129">
    <property type="entry name" value="OXIDOREDUCTASE"/>
    <property type="match status" value="1"/>
</dbReference>
<organism evidence="3">
    <name type="scientific">Caldilineaceae bacterium SB0661_bin_32</name>
    <dbReference type="NCBI Taxonomy" id="2605255"/>
    <lineage>
        <taxon>Bacteria</taxon>
        <taxon>Bacillati</taxon>
        <taxon>Chloroflexota</taxon>
        <taxon>Caldilineae</taxon>
        <taxon>Caldilineales</taxon>
        <taxon>Caldilineaceae</taxon>
    </lineage>
</organism>
<dbReference type="PRINTS" id="PR00080">
    <property type="entry name" value="SDRFAMILY"/>
</dbReference>
<dbReference type="FunFam" id="3.40.50.720:FF:000173">
    <property type="entry name" value="3-oxoacyl-[acyl-carrier protein] reductase"/>
    <property type="match status" value="1"/>
</dbReference>
<dbReference type="GO" id="GO:0030497">
    <property type="term" value="P:fatty acid elongation"/>
    <property type="evidence" value="ECO:0007669"/>
    <property type="project" value="TreeGrafter"/>
</dbReference>
<protein>
    <submittedName>
        <fullName evidence="3">SDR family oxidoreductase</fullName>
    </submittedName>
</protein>
<evidence type="ECO:0000256" key="1">
    <source>
        <dbReference type="ARBA" id="ARBA00006484"/>
    </source>
</evidence>
<gene>
    <name evidence="3" type="ORF">F4X14_00650</name>
</gene>
<dbReference type="EMBL" id="VXMH01000006">
    <property type="protein sequence ID" value="MYC93453.1"/>
    <property type="molecule type" value="Genomic_DNA"/>
</dbReference>
<name>A0A6B1D230_9CHLR</name>
<dbReference type="AlphaFoldDB" id="A0A6B1D230"/>
<dbReference type="Gene3D" id="3.40.50.720">
    <property type="entry name" value="NAD(P)-binding Rossmann-like Domain"/>
    <property type="match status" value="1"/>
</dbReference>
<dbReference type="InterPro" id="IPR002347">
    <property type="entry name" value="SDR_fam"/>
</dbReference>
<evidence type="ECO:0000313" key="3">
    <source>
        <dbReference type="EMBL" id="MYC93453.1"/>
    </source>
</evidence>
<keyword evidence="2" id="KW-0560">Oxidoreductase</keyword>